<dbReference type="GO" id="GO:0000981">
    <property type="term" value="F:DNA-binding transcription factor activity, RNA polymerase II-specific"/>
    <property type="evidence" value="ECO:0007669"/>
    <property type="project" value="InterPro"/>
</dbReference>
<evidence type="ECO:0000256" key="2">
    <source>
        <dbReference type="SAM" id="MobiDB-lite"/>
    </source>
</evidence>
<feature type="compositionally biased region" description="Low complexity" evidence="2">
    <location>
        <begin position="129"/>
        <end position="139"/>
    </location>
</feature>
<protein>
    <submittedName>
        <fullName evidence="4">RHTO0S09e03884g1_1</fullName>
    </submittedName>
</protein>
<accession>A0A061B393</accession>
<dbReference type="EMBL" id="LK052944">
    <property type="protein sequence ID" value="CDR44412.1"/>
    <property type="molecule type" value="Genomic_DNA"/>
</dbReference>
<feature type="region of interest" description="Disordered" evidence="2">
    <location>
        <begin position="247"/>
        <end position="281"/>
    </location>
</feature>
<evidence type="ECO:0000256" key="1">
    <source>
        <dbReference type="ARBA" id="ARBA00023242"/>
    </source>
</evidence>
<feature type="domain" description="Zn(2)-C6 fungal-type" evidence="3">
    <location>
        <begin position="56"/>
        <end position="85"/>
    </location>
</feature>
<dbReference type="AlphaFoldDB" id="A0A061B393"/>
<dbReference type="SMART" id="SM00066">
    <property type="entry name" value="GAL4"/>
    <property type="match status" value="1"/>
</dbReference>
<gene>
    <name evidence="4" type="ORF">RHTO0S_09e03884g</name>
</gene>
<dbReference type="Pfam" id="PF00172">
    <property type="entry name" value="Zn_clus"/>
    <property type="match status" value="1"/>
</dbReference>
<keyword evidence="1" id="KW-0539">Nucleus</keyword>
<feature type="compositionally biased region" description="Pro residues" evidence="2">
    <location>
        <begin position="19"/>
        <end position="38"/>
    </location>
</feature>
<proteinExistence type="predicted"/>
<dbReference type="SUPFAM" id="SSF57701">
    <property type="entry name" value="Zn2/Cys6 DNA-binding domain"/>
    <property type="match status" value="1"/>
</dbReference>
<feature type="region of interest" description="Disordered" evidence="2">
    <location>
        <begin position="119"/>
        <end position="140"/>
    </location>
</feature>
<sequence>MDVPHPAGAAAASNTSSDVPPPPPPPPPPGPSKPPGPPGSSSSRDFSRRKKRTHASCEGCRQRKQKCSRETVCTNCRLRNTPCVYIDAAPTAFSANNPTVEEQLADAREEIRRLQGQIDRLTQENAYRSSSEPVSSSDDPAFDYQTLLPSLFRPRAGRVPIPSFPLGPGNPYSYSYPNTPYYEPRHSTPYADVQFDTPSYFSSLETAPFAQPTASPIASTHQGYFPPSQGPSQHLPWPAGHIRHQTYPPVGTHPYEPARSTPASLQPYQPQQSSSSHYQQYAPGYTGAGALAGPSSATLPYYASSFAQPAAQNFTTLEQAIVPPQPRATYVYAADSTPTPTATAFRPAATAHLEDVDDGAVHWTGQLPLDSHGQGSSSFGGGTWAPPRVKEEPED</sequence>
<name>A0A061B393_RHOTO</name>
<dbReference type="PROSITE" id="PS00463">
    <property type="entry name" value="ZN2_CY6_FUNGAL_1"/>
    <property type="match status" value="1"/>
</dbReference>
<dbReference type="PANTHER" id="PTHR46910:SF38">
    <property type="entry name" value="ZN(2)-C6 FUNGAL-TYPE DOMAIN-CONTAINING PROTEIN"/>
    <property type="match status" value="1"/>
</dbReference>
<dbReference type="InterPro" id="IPR036864">
    <property type="entry name" value="Zn2-C6_fun-type_DNA-bd_sf"/>
</dbReference>
<feature type="region of interest" description="Disordered" evidence="2">
    <location>
        <begin position="369"/>
        <end position="395"/>
    </location>
</feature>
<dbReference type="OrthoDB" id="3362851at2759"/>
<evidence type="ECO:0000259" key="3">
    <source>
        <dbReference type="PROSITE" id="PS50048"/>
    </source>
</evidence>
<feature type="compositionally biased region" description="Low complexity" evidence="2">
    <location>
        <begin position="262"/>
        <end position="281"/>
    </location>
</feature>
<dbReference type="PANTHER" id="PTHR46910">
    <property type="entry name" value="TRANSCRIPTION FACTOR PDR1"/>
    <property type="match status" value="1"/>
</dbReference>
<dbReference type="PROSITE" id="PS50048">
    <property type="entry name" value="ZN2_CY6_FUNGAL_2"/>
    <property type="match status" value="1"/>
</dbReference>
<dbReference type="CDD" id="cd00067">
    <property type="entry name" value="GAL4"/>
    <property type="match status" value="1"/>
</dbReference>
<reference evidence="4" key="1">
    <citation type="journal article" date="2014" name="Genome Announc.">
        <title>Draft genome sequence of Rhodosporidium toruloides CECT1137, an oleaginous yeast of biotechnological interest.</title>
        <authorList>
            <person name="Morin N."/>
            <person name="Calcas X."/>
            <person name="Devillers H."/>
            <person name="Durrens P."/>
            <person name="Sherman D.J."/>
            <person name="Nicaud J.-M."/>
            <person name="Neuveglise C."/>
        </authorList>
    </citation>
    <scope>NUCLEOTIDE SEQUENCE</scope>
    <source>
        <strain evidence="4">CECT1137</strain>
    </source>
</reference>
<dbReference type="Gene3D" id="4.10.240.10">
    <property type="entry name" value="Zn(2)-C6 fungal-type DNA-binding domain"/>
    <property type="match status" value="1"/>
</dbReference>
<dbReference type="GO" id="GO:0008270">
    <property type="term" value="F:zinc ion binding"/>
    <property type="evidence" value="ECO:0007669"/>
    <property type="project" value="InterPro"/>
</dbReference>
<dbReference type="InterPro" id="IPR050987">
    <property type="entry name" value="AtrR-like"/>
</dbReference>
<organism evidence="4">
    <name type="scientific">Rhodotorula toruloides</name>
    <name type="common">Yeast</name>
    <name type="synonym">Rhodosporidium toruloides</name>
    <dbReference type="NCBI Taxonomy" id="5286"/>
    <lineage>
        <taxon>Eukaryota</taxon>
        <taxon>Fungi</taxon>
        <taxon>Dikarya</taxon>
        <taxon>Basidiomycota</taxon>
        <taxon>Pucciniomycotina</taxon>
        <taxon>Microbotryomycetes</taxon>
        <taxon>Sporidiobolales</taxon>
        <taxon>Sporidiobolaceae</taxon>
        <taxon>Rhodotorula</taxon>
    </lineage>
</organism>
<feature type="region of interest" description="Disordered" evidence="2">
    <location>
        <begin position="1"/>
        <end position="58"/>
    </location>
</feature>
<dbReference type="InterPro" id="IPR001138">
    <property type="entry name" value="Zn2Cys6_DnaBD"/>
</dbReference>
<evidence type="ECO:0000313" key="4">
    <source>
        <dbReference type="EMBL" id="CDR44412.1"/>
    </source>
</evidence>